<keyword evidence="9" id="KW-0753">Steroid metabolism</keyword>
<dbReference type="RefSeq" id="WP_014791180.1">
    <property type="nucleotide sequence ID" value="NC_018016.1"/>
</dbReference>
<dbReference type="EC" id="5.3.3.1" evidence="11"/>
<dbReference type="InterPro" id="IPR007867">
    <property type="entry name" value="GMC_OxRtase_C"/>
</dbReference>
<keyword evidence="8" id="KW-1207">Sterol metabolism</keyword>
<dbReference type="Proteomes" id="UP000006051">
    <property type="component" value="Chromosome"/>
</dbReference>
<dbReference type="GO" id="GO:0016995">
    <property type="term" value="F:cholesterol oxidase activity"/>
    <property type="evidence" value="ECO:0007669"/>
    <property type="project" value="UniProtKB-EC"/>
</dbReference>
<keyword evidence="18" id="KW-1185">Reference proteome</keyword>
<keyword evidence="4" id="KW-0285">Flavoprotein</keyword>
<evidence type="ECO:0000256" key="1">
    <source>
        <dbReference type="ARBA" id="ARBA00001974"/>
    </source>
</evidence>
<evidence type="ECO:0000259" key="16">
    <source>
        <dbReference type="Pfam" id="PF05199"/>
    </source>
</evidence>
<evidence type="ECO:0000256" key="8">
    <source>
        <dbReference type="ARBA" id="ARBA00023166"/>
    </source>
</evidence>
<keyword evidence="3" id="KW-0153">Cholesterol metabolism</keyword>
<dbReference type="GO" id="GO:0004769">
    <property type="term" value="F:steroid Delta-isomerase activity"/>
    <property type="evidence" value="ECO:0007669"/>
    <property type="project" value="UniProtKB-EC"/>
</dbReference>
<dbReference type="GeneID" id="71568764"/>
<protein>
    <recommendedName>
        <fullName evidence="14">Cholesterol oxidase</fullName>
        <ecNumber evidence="13">1.1.3.6</ecNumber>
        <ecNumber evidence="11">5.3.3.1</ecNumber>
    </recommendedName>
    <alternativeName>
        <fullName evidence="15">Cholesterol isomerase</fullName>
    </alternativeName>
</protein>
<dbReference type="eggNOG" id="COG2303">
    <property type="taxonomic scope" value="Bacteria"/>
</dbReference>
<evidence type="ECO:0000256" key="7">
    <source>
        <dbReference type="ARBA" id="ARBA00023098"/>
    </source>
</evidence>
<proteinExistence type="inferred from homology"/>
<accession>I4A0Y4</accession>
<dbReference type="GO" id="GO:0008203">
    <property type="term" value="P:cholesterol metabolic process"/>
    <property type="evidence" value="ECO:0007669"/>
    <property type="project" value="UniProtKB-KW"/>
</dbReference>
<evidence type="ECO:0000313" key="18">
    <source>
        <dbReference type="Proteomes" id="UP000006051"/>
    </source>
</evidence>
<dbReference type="SUPFAM" id="SSF54373">
    <property type="entry name" value="FAD-linked reductases, C-terminal domain"/>
    <property type="match status" value="1"/>
</dbReference>
<evidence type="ECO:0000256" key="12">
    <source>
        <dbReference type="ARBA" id="ARBA00049645"/>
    </source>
</evidence>
<evidence type="ECO:0000256" key="5">
    <source>
        <dbReference type="ARBA" id="ARBA00022827"/>
    </source>
</evidence>
<sequence>MERRKFLELTGLGASALLASSTLSACRVLNLAPNRTKKVGHFPNIIVGSGYGGAVCARRLTENKQPVLILEMGKRWDRTPKHDTFCKMIKADKRSSWFSNWPNAPIPIPIPIKKYPGVLDKIKYDEMDIFAGRAYGGGSIVNGGISIPPRRDYFKEIFPQIDDKEMYDVFFPLANKELKVQRIPEKFYDTTEYYNFSRSAEKQAHNAGLKTQFFSNTYDFDYMQLEAKGEVYKSALGGEVIYGNNAGKFSLDQTYLKKAEETGLVSLRTMRMLDKIIANEDGTYTLEVKVIKENGDVDVLEIYTCDKLFLNAGSTGTSEVLLKSKYLGGLPNLNEELGQHWGPNGNIMTGRNFVNSTGVNQSTIPVKGIDMWNGDFEYKIFAEIAPLPLGIETWTTLFLSISDNRERGNYYFDKASKKVKLNWKRSQNEYSVKAAKLLLKKLKEDNGGTRSRLLFNNGFGDDFCYHPLGGCVLGKATDDFGRVHGYKNLYVQDSSLIPGSAGVNPFVFITALAERNMATIAKEDFKQI</sequence>
<evidence type="ECO:0000256" key="10">
    <source>
        <dbReference type="ARBA" id="ARBA00023235"/>
    </source>
</evidence>
<evidence type="ECO:0000256" key="6">
    <source>
        <dbReference type="ARBA" id="ARBA00023002"/>
    </source>
</evidence>
<evidence type="ECO:0000256" key="15">
    <source>
        <dbReference type="ARBA" id="ARBA00049778"/>
    </source>
</evidence>
<evidence type="ECO:0000313" key="17">
    <source>
        <dbReference type="EMBL" id="AFL97618.1"/>
    </source>
</evidence>
<evidence type="ECO:0000256" key="14">
    <source>
        <dbReference type="ARBA" id="ARBA00049744"/>
    </source>
</evidence>
<keyword evidence="7" id="KW-0443">Lipid metabolism</keyword>
<dbReference type="PANTHER" id="PTHR47470:SF1">
    <property type="entry name" value="FAD-DEPENDENT OXIDOREDUCTASE 2 FAD BINDING DOMAIN-CONTAINING PROTEIN"/>
    <property type="match status" value="1"/>
</dbReference>
<dbReference type="PROSITE" id="PS51257">
    <property type="entry name" value="PROKAR_LIPOPROTEIN"/>
    <property type="match status" value="1"/>
</dbReference>
<comment type="pathway">
    <text evidence="12">Steroid metabolism; cholesterol degradation.</text>
</comment>
<dbReference type="InterPro" id="IPR052542">
    <property type="entry name" value="Cholesterol_Oxidase"/>
</dbReference>
<dbReference type="InterPro" id="IPR036188">
    <property type="entry name" value="FAD/NAD-bd_sf"/>
</dbReference>
<keyword evidence="5" id="KW-0274">FAD</keyword>
<gene>
    <name evidence="17" type="ordered locus">Ornrh_1445</name>
</gene>
<keyword evidence="10" id="KW-0413">Isomerase</keyword>
<evidence type="ECO:0000256" key="13">
    <source>
        <dbReference type="ARBA" id="ARBA00049723"/>
    </source>
</evidence>
<dbReference type="KEGG" id="orh:Ornrh_1445"/>
<dbReference type="SUPFAM" id="SSF51905">
    <property type="entry name" value="FAD/NAD(P)-binding domain"/>
    <property type="match status" value="1"/>
</dbReference>
<dbReference type="Pfam" id="PF05199">
    <property type="entry name" value="GMC_oxred_C"/>
    <property type="match status" value="1"/>
</dbReference>
<evidence type="ECO:0000256" key="4">
    <source>
        <dbReference type="ARBA" id="ARBA00022630"/>
    </source>
</evidence>
<evidence type="ECO:0000256" key="3">
    <source>
        <dbReference type="ARBA" id="ARBA00022548"/>
    </source>
</evidence>
<feature type="domain" description="Glucose-methanol-choline oxidoreductase C-terminal" evidence="16">
    <location>
        <begin position="464"/>
        <end position="513"/>
    </location>
</feature>
<evidence type="ECO:0000256" key="9">
    <source>
        <dbReference type="ARBA" id="ARBA00023221"/>
    </source>
</evidence>
<dbReference type="Pfam" id="PF22500">
    <property type="entry name" value="GMC_oxred_C_1st"/>
    <property type="match status" value="1"/>
</dbReference>
<dbReference type="Gene3D" id="3.50.50.60">
    <property type="entry name" value="FAD/NAD(P)-binding domain"/>
    <property type="match status" value="1"/>
</dbReference>
<keyword evidence="6" id="KW-0560">Oxidoreductase</keyword>
<dbReference type="Gene3D" id="3.30.410.10">
    <property type="entry name" value="Cholesterol Oxidase, domain 2"/>
    <property type="match status" value="1"/>
</dbReference>
<evidence type="ECO:0000256" key="2">
    <source>
        <dbReference type="ARBA" id="ARBA00010790"/>
    </source>
</evidence>
<dbReference type="AlphaFoldDB" id="I4A0Y4"/>
<dbReference type="HOGENOM" id="CLU_040036_0_0_10"/>
<dbReference type="EC" id="1.1.3.6" evidence="13"/>
<reference evidence="17 18" key="1">
    <citation type="submission" date="2012-06" db="EMBL/GenBank/DDBJ databases">
        <title>The complete genome of Ornithobacterium rhinotracheale DSM 15997.</title>
        <authorList>
            <consortium name="US DOE Joint Genome Institute (JGI-PGF)"/>
            <person name="Lucas S."/>
            <person name="Copeland A."/>
            <person name="Lapidus A."/>
            <person name="Goodwin L."/>
            <person name="Pitluck S."/>
            <person name="Peters L."/>
            <person name="Mikhailova N."/>
            <person name="Teshima H."/>
            <person name="Kyrpides N."/>
            <person name="Mavromatis K."/>
            <person name="Pagani I."/>
            <person name="Ivanova N."/>
            <person name="Ovchinnikova G."/>
            <person name="Zeytun A."/>
            <person name="Detter J.C."/>
            <person name="Han C."/>
            <person name="Land M."/>
            <person name="Hauser L."/>
            <person name="Markowitz V."/>
            <person name="Cheng J.-F."/>
            <person name="Hugenholtz P."/>
            <person name="Woyke T."/>
            <person name="Wu D."/>
            <person name="Lang E."/>
            <person name="Kopitz M."/>
            <person name="Brambilla E."/>
            <person name="Klenk H.-P."/>
            <person name="Eisen J.A."/>
        </authorList>
    </citation>
    <scope>NUCLEOTIDE SEQUENCE [LARGE SCALE GENOMIC DNA]</scope>
    <source>
        <strain evidence="18">ATCC 51463 / DSM 15997 / CCUG 23171 / LMG 9086</strain>
    </source>
</reference>
<dbReference type="GeneID" id="97258096"/>
<organism evidence="17 18">
    <name type="scientific">Ornithobacterium rhinotracheale (strain ATCC 51463 / DSM 15997 / CCUG 23171 / CIP 104009 / LMG 9086)</name>
    <dbReference type="NCBI Taxonomy" id="867902"/>
    <lineage>
        <taxon>Bacteria</taxon>
        <taxon>Pseudomonadati</taxon>
        <taxon>Bacteroidota</taxon>
        <taxon>Flavobacteriia</taxon>
        <taxon>Flavobacteriales</taxon>
        <taxon>Weeksellaceae</taxon>
        <taxon>Ornithobacterium</taxon>
    </lineage>
</organism>
<comment type="cofactor">
    <cofactor evidence="1">
        <name>FAD</name>
        <dbReference type="ChEBI" id="CHEBI:57692"/>
    </cofactor>
</comment>
<name>I4A0Y4_ORNRL</name>
<evidence type="ECO:0000256" key="11">
    <source>
        <dbReference type="ARBA" id="ARBA00038856"/>
    </source>
</evidence>
<comment type="similarity">
    <text evidence="2">Belongs to the GMC oxidoreductase family.</text>
</comment>
<dbReference type="STRING" id="867902.Ornrh_1445"/>
<dbReference type="PANTHER" id="PTHR47470">
    <property type="entry name" value="CHOLESTEROL OXIDASE"/>
    <property type="match status" value="1"/>
</dbReference>
<dbReference type="EMBL" id="CP003283">
    <property type="protein sequence ID" value="AFL97618.1"/>
    <property type="molecule type" value="Genomic_DNA"/>
</dbReference>
<dbReference type="PATRIC" id="fig|867902.3.peg.1416"/>